<evidence type="ECO:0000313" key="3">
    <source>
        <dbReference type="Proteomes" id="UP000703038"/>
    </source>
</evidence>
<evidence type="ECO:0000256" key="1">
    <source>
        <dbReference type="SAM" id="SignalP"/>
    </source>
</evidence>
<protein>
    <submittedName>
        <fullName evidence="2">Uncharacterized protein</fullName>
    </submittedName>
</protein>
<keyword evidence="1" id="KW-0732">Signal</keyword>
<keyword evidence="3" id="KW-1185">Reference proteome</keyword>
<accession>A0ABS2KWL7</accession>
<comment type="caution">
    <text evidence="2">The sequence shown here is derived from an EMBL/GenBank/DDBJ whole genome shotgun (WGS) entry which is preliminary data.</text>
</comment>
<proteinExistence type="predicted"/>
<name>A0ABS2KWL7_9NOCA</name>
<dbReference type="EMBL" id="JAFBBK010000001">
    <property type="protein sequence ID" value="MBM7416308.1"/>
    <property type="molecule type" value="Genomic_DNA"/>
</dbReference>
<dbReference type="Proteomes" id="UP000703038">
    <property type="component" value="Unassembled WGS sequence"/>
</dbReference>
<dbReference type="RefSeq" id="WP_204869140.1">
    <property type="nucleotide sequence ID" value="NZ_JAFBBK010000001.1"/>
</dbReference>
<organism evidence="2 3">
    <name type="scientific">Rhodococcoides corynebacterioides</name>
    <dbReference type="NCBI Taxonomy" id="53972"/>
    <lineage>
        <taxon>Bacteria</taxon>
        <taxon>Bacillati</taxon>
        <taxon>Actinomycetota</taxon>
        <taxon>Actinomycetes</taxon>
        <taxon>Mycobacteriales</taxon>
        <taxon>Nocardiaceae</taxon>
        <taxon>Rhodococcoides</taxon>
    </lineage>
</organism>
<evidence type="ECO:0000313" key="2">
    <source>
        <dbReference type="EMBL" id="MBM7416308.1"/>
    </source>
</evidence>
<sequence length="98" mass="10058">MVRIGVRRMIGGVLAAGAVTAGSVLAGAGTASAEPTYVGPLYYEVVPGFFPTCPDVAAAERAKGTTILVDCIRWFGPQRGFSLTPYQLIAGIAPLDGS</sequence>
<feature type="chain" id="PRO_5046703027" evidence="1">
    <location>
        <begin position="27"/>
        <end position="98"/>
    </location>
</feature>
<reference evidence="2 3" key="1">
    <citation type="submission" date="2021-01" db="EMBL/GenBank/DDBJ databases">
        <title>Genomics of switchgrass bacterial isolates.</title>
        <authorList>
            <person name="Shade A."/>
        </authorList>
    </citation>
    <scope>NUCLEOTIDE SEQUENCE [LARGE SCALE GENOMIC DNA]</scope>
    <source>
        <strain evidence="2 3">PvP111</strain>
    </source>
</reference>
<gene>
    <name evidence="2" type="ORF">JOE42_003041</name>
</gene>
<feature type="signal peptide" evidence="1">
    <location>
        <begin position="1"/>
        <end position="26"/>
    </location>
</feature>